<feature type="transmembrane region" description="Helical" evidence="10">
    <location>
        <begin position="84"/>
        <end position="104"/>
    </location>
</feature>
<feature type="transmembrane region" description="Helical" evidence="10">
    <location>
        <begin position="381"/>
        <end position="404"/>
    </location>
</feature>
<protein>
    <submittedName>
        <fullName evidence="12">CPA1 family monovalent cation:H+ antiporter</fullName>
    </submittedName>
</protein>
<feature type="transmembrane region" description="Helical" evidence="10">
    <location>
        <begin position="356"/>
        <end position="375"/>
    </location>
</feature>
<feature type="transmembrane region" description="Helical" evidence="10">
    <location>
        <begin position="240"/>
        <end position="257"/>
    </location>
</feature>
<feature type="transmembrane region" description="Helical" evidence="10">
    <location>
        <begin position="110"/>
        <end position="132"/>
    </location>
</feature>
<proteinExistence type="predicted"/>
<evidence type="ECO:0000256" key="8">
    <source>
        <dbReference type="ARBA" id="ARBA00023136"/>
    </source>
</evidence>
<keyword evidence="2" id="KW-0813">Transport</keyword>
<keyword evidence="6" id="KW-0915">Sodium</keyword>
<keyword evidence="9" id="KW-0739">Sodium transport</keyword>
<dbReference type="Proteomes" id="UP000809081">
    <property type="component" value="Unassembled WGS sequence"/>
</dbReference>
<evidence type="ECO:0000313" key="12">
    <source>
        <dbReference type="EMBL" id="MBM7636093.1"/>
    </source>
</evidence>
<keyword evidence="3" id="KW-1003">Cell membrane</keyword>
<feature type="transmembrane region" description="Helical" evidence="10">
    <location>
        <begin position="310"/>
        <end position="335"/>
    </location>
</feature>
<evidence type="ECO:0000256" key="2">
    <source>
        <dbReference type="ARBA" id="ARBA00022448"/>
    </source>
</evidence>
<keyword evidence="13" id="KW-1185">Reference proteome</keyword>
<evidence type="ECO:0000256" key="10">
    <source>
        <dbReference type="SAM" id="Phobius"/>
    </source>
</evidence>
<dbReference type="Pfam" id="PF00999">
    <property type="entry name" value="Na_H_Exchanger"/>
    <property type="match status" value="1"/>
</dbReference>
<evidence type="ECO:0000259" key="11">
    <source>
        <dbReference type="Pfam" id="PF00999"/>
    </source>
</evidence>
<evidence type="ECO:0000256" key="5">
    <source>
        <dbReference type="ARBA" id="ARBA00022989"/>
    </source>
</evidence>
<evidence type="ECO:0000256" key="6">
    <source>
        <dbReference type="ARBA" id="ARBA00023053"/>
    </source>
</evidence>
<comment type="subcellular location">
    <subcellularLocation>
        <location evidence="1">Cell membrane</location>
        <topology evidence="1">Multi-pass membrane protein</topology>
    </subcellularLocation>
</comment>
<keyword evidence="8 10" id="KW-0472">Membrane</keyword>
<accession>A0ABS2PKY2</accession>
<feature type="transmembrane region" description="Helical" evidence="10">
    <location>
        <begin position="214"/>
        <end position="234"/>
    </location>
</feature>
<keyword evidence="4 10" id="KW-0812">Transmembrane</keyword>
<organism evidence="12 13">
    <name type="scientific">Streptococcus saliviloxodontae</name>
    <dbReference type="NCBI Taxonomy" id="1349416"/>
    <lineage>
        <taxon>Bacteria</taxon>
        <taxon>Bacillati</taxon>
        <taxon>Bacillota</taxon>
        <taxon>Bacilli</taxon>
        <taxon>Lactobacillales</taxon>
        <taxon>Streptococcaceae</taxon>
        <taxon>Streptococcus</taxon>
    </lineage>
</organism>
<evidence type="ECO:0000256" key="9">
    <source>
        <dbReference type="ARBA" id="ARBA00023201"/>
    </source>
</evidence>
<feature type="transmembrane region" description="Helical" evidence="10">
    <location>
        <begin position="181"/>
        <end position="202"/>
    </location>
</feature>
<name>A0ABS2PKY2_9STRE</name>
<evidence type="ECO:0000256" key="7">
    <source>
        <dbReference type="ARBA" id="ARBA00023065"/>
    </source>
</evidence>
<dbReference type="PANTHER" id="PTHR10110">
    <property type="entry name" value="SODIUM/HYDROGEN EXCHANGER"/>
    <property type="match status" value="1"/>
</dbReference>
<feature type="transmembrane region" description="Helical" evidence="10">
    <location>
        <begin position="278"/>
        <end position="298"/>
    </location>
</feature>
<evidence type="ECO:0000256" key="3">
    <source>
        <dbReference type="ARBA" id="ARBA00022475"/>
    </source>
</evidence>
<evidence type="ECO:0000313" key="13">
    <source>
        <dbReference type="Proteomes" id="UP000809081"/>
    </source>
</evidence>
<keyword evidence="5 10" id="KW-1133">Transmembrane helix</keyword>
<sequence length="684" mass="76280">MEHLLPYVITFLLLLTLSNISNRLFPKLPLPLVQVVLGIGVGLFLGNHELSFSSDLFLALVIGPLLFREAAESHVASLLKNWRLIVFLIFPVVFVTTLGIGFVGNAVLSVIPLAAFLAIGAALGPTDLVAFASLSGRFAFPKKVEHILKGEGLLNDASGLVAFQVALTALATGTFSLGQASLSLLLSVVGGALAGFVTASLQRYALRVLSDFRIIDIASVLLLELSLPLLTFFLAEEIHASGIIAVVVAGIMNAARFKKITVFAAQVDTVTETVWETVTFMLNGLVFLILGVELAQLSGPVLVGSFARNITLLLVVFSLTALLFALRWSMIWLFFLTSKRQLAKPLKEYHREILTLTFSGVKGTVSVATILLLPASLDDSVYALVLFIVAGVTLVSFLSGILILPKLAKPKENHVDNKMQIAILNDVLMMLEADLQKASQKAPVYAAIDNYHGRIEQLILKQEDQQIQKDLADLQLLIFSIESDGLEKAFEEGRIQEKGYHLYQQYLRGLEHNINRTATSQLRYSFLVLLRFVRRSWHYLMLLGFVFRKNVKAGDFSEAEREDIIDLYLANTEIILESFYHLKSVYHPSLIEFLQDSRLREAEIIGTGVFIERVIARAKPTNVDEMLRGYYLERKLISEYESDNLISHRYAKRLRREVNELESYSLKDNLNSLPYDVMRYAQKN</sequence>
<dbReference type="InterPro" id="IPR018422">
    <property type="entry name" value="Cation/H_exchanger_CPA1"/>
</dbReference>
<dbReference type="PANTHER" id="PTHR10110:SF86">
    <property type="entry name" value="SODIUM_HYDROGEN EXCHANGER 7"/>
    <property type="match status" value="1"/>
</dbReference>
<dbReference type="EMBL" id="JAFBEI010000015">
    <property type="protein sequence ID" value="MBM7636093.1"/>
    <property type="molecule type" value="Genomic_DNA"/>
</dbReference>
<dbReference type="InterPro" id="IPR006153">
    <property type="entry name" value="Cation/H_exchanger_TM"/>
</dbReference>
<feature type="domain" description="Cation/H+ exchanger transmembrane" evidence="11">
    <location>
        <begin position="12"/>
        <end position="400"/>
    </location>
</feature>
<evidence type="ECO:0000256" key="4">
    <source>
        <dbReference type="ARBA" id="ARBA00022692"/>
    </source>
</evidence>
<reference evidence="12 13" key="1">
    <citation type="submission" date="2021-01" db="EMBL/GenBank/DDBJ databases">
        <title>Genomic Encyclopedia of Type Strains, Phase IV (KMG-IV): sequencing the most valuable type-strain genomes for metagenomic binning, comparative biology and taxonomic classification.</title>
        <authorList>
            <person name="Goeker M."/>
        </authorList>
    </citation>
    <scope>NUCLEOTIDE SEQUENCE [LARGE SCALE GENOMIC DNA]</scope>
    <source>
        <strain evidence="12 13">DSM 27513</strain>
    </source>
</reference>
<keyword evidence="7" id="KW-0406">Ion transport</keyword>
<comment type="caution">
    <text evidence="12">The sequence shown here is derived from an EMBL/GenBank/DDBJ whole genome shotgun (WGS) entry which is preliminary data.</text>
</comment>
<dbReference type="RefSeq" id="WP_205016985.1">
    <property type="nucleotide sequence ID" value="NZ_JAFBEI010000015.1"/>
</dbReference>
<feature type="transmembrane region" description="Helical" evidence="10">
    <location>
        <begin position="28"/>
        <end position="46"/>
    </location>
</feature>
<gene>
    <name evidence="12" type="ORF">JOC31_000912</name>
</gene>
<dbReference type="Gene3D" id="6.10.140.1330">
    <property type="match status" value="1"/>
</dbReference>
<evidence type="ECO:0000256" key="1">
    <source>
        <dbReference type="ARBA" id="ARBA00004651"/>
    </source>
</evidence>